<dbReference type="CDD" id="cd13225">
    <property type="entry name" value="PH-like_bacteria"/>
    <property type="match status" value="1"/>
</dbReference>
<sequence>MSLLFGTAGRIGNDKALRQLQDFLLEGEEILLAFKVVRDVHALTTRRILSLNVQGVTGSKKELRTIPWSKVSAFSIESAGTFDMDAELKLYVSGLAPIEIKLDKGTPFAEVQRVLAQRVAG</sequence>
<dbReference type="EMBL" id="JACHOB010000001">
    <property type="protein sequence ID" value="MBB4658229.1"/>
    <property type="molecule type" value="Genomic_DNA"/>
</dbReference>
<evidence type="ECO:0000313" key="3">
    <source>
        <dbReference type="Proteomes" id="UP000563524"/>
    </source>
</evidence>
<comment type="caution">
    <text evidence="2">The sequence shown here is derived from an EMBL/GenBank/DDBJ whole genome shotgun (WGS) entry which is preliminary data.</text>
</comment>
<gene>
    <name evidence="2" type="ORF">GGQ59_000729</name>
</gene>
<dbReference type="RefSeq" id="WP_183815892.1">
    <property type="nucleotide sequence ID" value="NZ_JACHOB010000001.1"/>
</dbReference>
<dbReference type="Proteomes" id="UP000563524">
    <property type="component" value="Unassembled WGS sequence"/>
</dbReference>
<dbReference type="SUPFAM" id="SSF50729">
    <property type="entry name" value="PH domain-like"/>
    <property type="match status" value="1"/>
</dbReference>
<dbReference type="InterPro" id="IPR012544">
    <property type="entry name" value="PHb"/>
</dbReference>
<dbReference type="Gene3D" id="2.30.29.50">
    <property type="entry name" value="Bacterial Pleckstrin homology domain"/>
    <property type="match status" value="1"/>
</dbReference>
<dbReference type="AlphaFoldDB" id="A0A840I078"/>
<evidence type="ECO:0000313" key="2">
    <source>
        <dbReference type="EMBL" id="MBB4658229.1"/>
    </source>
</evidence>
<dbReference type="InterPro" id="IPR037063">
    <property type="entry name" value="PHb_sf"/>
</dbReference>
<name>A0A840I078_9PROT</name>
<evidence type="ECO:0000259" key="1">
    <source>
        <dbReference type="Pfam" id="PF08000"/>
    </source>
</evidence>
<organism evidence="2 3">
    <name type="scientific">Parvularcula dongshanensis</name>
    <dbReference type="NCBI Taxonomy" id="1173995"/>
    <lineage>
        <taxon>Bacteria</taxon>
        <taxon>Pseudomonadati</taxon>
        <taxon>Pseudomonadota</taxon>
        <taxon>Alphaproteobacteria</taxon>
        <taxon>Parvularculales</taxon>
        <taxon>Parvularculaceae</taxon>
        <taxon>Parvularcula</taxon>
    </lineage>
</organism>
<proteinExistence type="predicted"/>
<dbReference type="PANTHER" id="PTHR35796:SF3">
    <property type="entry name" value="BHLH DOMAIN-CONTAINING PROTEIN"/>
    <property type="match status" value="1"/>
</dbReference>
<dbReference type="PANTHER" id="PTHR35796">
    <property type="entry name" value="HYPOTHETICAL CYTOSOLIC PROTEIN"/>
    <property type="match status" value="1"/>
</dbReference>
<feature type="domain" description="Bacterial Pleckstrin homology" evidence="1">
    <location>
        <begin position="4"/>
        <end position="118"/>
    </location>
</feature>
<dbReference type="Pfam" id="PF08000">
    <property type="entry name" value="bPH_1"/>
    <property type="match status" value="1"/>
</dbReference>
<reference evidence="2 3" key="1">
    <citation type="submission" date="2020-08" db="EMBL/GenBank/DDBJ databases">
        <title>Genomic Encyclopedia of Type Strains, Phase IV (KMG-IV): sequencing the most valuable type-strain genomes for metagenomic binning, comparative biology and taxonomic classification.</title>
        <authorList>
            <person name="Goeker M."/>
        </authorList>
    </citation>
    <scope>NUCLEOTIDE SEQUENCE [LARGE SCALE GENOMIC DNA]</scope>
    <source>
        <strain evidence="2 3">DSM 102850</strain>
    </source>
</reference>
<accession>A0A840I078</accession>
<keyword evidence="3" id="KW-1185">Reference proteome</keyword>
<protein>
    <recommendedName>
        <fullName evidence="1">Bacterial Pleckstrin homology domain-containing protein</fullName>
    </recommendedName>
</protein>